<dbReference type="InterPro" id="IPR001650">
    <property type="entry name" value="Helicase_C-like"/>
</dbReference>
<dbReference type="InterPro" id="IPR050742">
    <property type="entry name" value="Helicase_Restrict-Modif_Enz"/>
</dbReference>
<evidence type="ECO:0000256" key="1">
    <source>
        <dbReference type="SAM" id="MobiDB-lite"/>
    </source>
</evidence>
<evidence type="ECO:0000313" key="4">
    <source>
        <dbReference type="Proteomes" id="UP000002630"/>
    </source>
</evidence>
<dbReference type="PANTHER" id="PTHR47396:SF1">
    <property type="entry name" value="ATP-DEPENDENT HELICASE IRC3-RELATED"/>
    <property type="match status" value="1"/>
</dbReference>
<sequence length="547" mass="58363">MYDDVLNGLGVGSACRGETRGGRLLAGFTATPRRADGLSLRPFFDHSIGGLDLHWGIANGYLVDIHAFAVRTTTDIAALPTRMQDFSAGALSTAVNNDVRNEAAARAMLEFGAGEPSSSGKKKSPRGIAFCADVRHAHDLARVLNEHNISAMAVDGGMNKKDRGRALAAFRSGEVSTLTNCGVLTEGFDAPYCDTIVMCRPTQSAPLYMQMIGRGTRPWLSPTPQVRPANNADAGADSTASRRRSDIAASPKPRMHVIDLVDNCGKHKVMSMSAALGLSSGFRGDDAGTDGMGGAFSVEHVGSLAAEAMSLVDADGAAEVENACSHPLLEAKTPRELALLVKHYRLLQGAKTAETTLTVTGRGANDGTSSPGWDLSQLCVGDRIGKDSFLRVIVEAILLGYEEGQDDDESEDFDDEDVDYDDTDHDCGDYDDEDGCERSFSKPHPKTKRRRFPRAPIRTRPWRKKKPFAAGSATVRMRHPSSGTIFSWRTSGVKDTSGAELHEGASYRLVATVTEALAAGGAEEAGEVGLTRCRLTLVTADASGGRR</sequence>
<evidence type="ECO:0000259" key="2">
    <source>
        <dbReference type="PROSITE" id="PS51194"/>
    </source>
</evidence>
<feature type="region of interest" description="Disordered" evidence="1">
    <location>
        <begin position="219"/>
        <end position="251"/>
    </location>
</feature>
<dbReference type="Gene3D" id="3.40.50.300">
    <property type="entry name" value="P-loop containing nucleotide triphosphate hydrolases"/>
    <property type="match status" value="1"/>
</dbReference>
<organism evidence="3 4">
    <name type="scientific">Ectocarpus siliculosus</name>
    <name type="common">Brown alga</name>
    <name type="synonym">Conferva siliculosa</name>
    <dbReference type="NCBI Taxonomy" id="2880"/>
    <lineage>
        <taxon>Eukaryota</taxon>
        <taxon>Sar</taxon>
        <taxon>Stramenopiles</taxon>
        <taxon>Ochrophyta</taxon>
        <taxon>PX clade</taxon>
        <taxon>Phaeophyceae</taxon>
        <taxon>Ectocarpales</taxon>
        <taxon>Ectocarpaceae</taxon>
        <taxon>Ectocarpus</taxon>
    </lineage>
</organism>
<dbReference type="InterPro" id="IPR027417">
    <property type="entry name" value="P-loop_NTPase"/>
</dbReference>
<protein>
    <recommendedName>
        <fullName evidence="2">Helicase C-terminal domain-containing protein</fullName>
    </recommendedName>
</protein>
<dbReference type="AlphaFoldDB" id="D8LIE4"/>
<dbReference type="PROSITE" id="PS51194">
    <property type="entry name" value="HELICASE_CTER"/>
    <property type="match status" value="1"/>
</dbReference>
<dbReference type="eggNOG" id="ENOG502QT4U">
    <property type="taxonomic scope" value="Eukaryota"/>
</dbReference>
<dbReference type="SMART" id="SM00490">
    <property type="entry name" value="HELICc"/>
    <property type="match status" value="1"/>
</dbReference>
<dbReference type="InParanoid" id="D8LIE4"/>
<name>D8LIE4_ECTSI</name>
<dbReference type="Proteomes" id="UP000002630">
    <property type="component" value="Unassembled WGS sequence"/>
</dbReference>
<feature type="domain" description="Helicase C-terminal" evidence="2">
    <location>
        <begin position="104"/>
        <end position="266"/>
    </location>
</feature>
<dbReference type="GO" id="GO:0061749">
    <property type="term" value="F:forked DNA-dependent helicase activity"/>
    <property type="evidence" value="ECO:0007669"/>
    <property type="project" value="TreeGrafter"/>
</dbReference>
<gene>
    <name evidence="3" type="ORF">Esi_0022_0067</name>
</gene>
<dbReference type="GO" id="GO:0036121">
    <property type="term" value="F:double-stranded DNA helicase activity"/>
    <property type="evidence" value="ECO:0007669"/>
    <property type="project" value="TreeGrafter"/>
</dbReference>
<feature type="compositionally biased region" description="Basic residues" evidence="1">
    <location>
        <begin position="441"/>
        <end position="452"/>
    </location>
</feature>
<dbReference type="SUPFAM" id="SSF52540">
    <property type="entry name" value="P-loop containing nucleoside triphosphate hydrolases"/>
    <property type="match status" value="1"/>
</dbReference>
<evidence type="ECO:0000313" key="3">
    <source>
        <dbReference type="EMBL" id="CBN79983.1"/>
    </source>
</evidence>
<dbReference type="STRING" id="2880.D8LIE4"/>
<accession>D8LIE4</accession>
<dbReference type="GO" id="GO:0000403">
    <property type="term" value="F:Y-form DNA binding"/>
    <property type="evidence" value="ECO:0007669"/>
    <property type="project" value="TreeGrafter"/>
</dbReference>
<reference evidence="3 4" key="1">
    <citation type="journal article" date="2010" name="Nature">
        <title>The Ectocarpus genome and the independent evolution of multicellularity in brown algae.</title>
        <authorList>
            <person name="Cock J.M."/>
            <person name="Sterck L."/>
            <person name="Rouze P."/>
            <person name="Scornet D."/>
            <person name="Allen A.E."/>
            <person name="Amoutzias G."/>
            <person name="Anthouard V."/>
            <person name="Artiguenave F."/>
            <person name="Aury J.M."/>
            <person name="Badger J.H."/>
            <person name="Beszteri B."/>
            <person name="Billiau K."/>
            <person name="Bonnet E."/>
            <person name="Bothwell J.H."/>
            <person name="Bowler C."/>
            <person name="Boyen C."/>
            <person name="Brownlee C."/>
            <person name="Carrano C.J."/>
            <person name="Charrier B."/>
            <person name="Cho G.Y."/>
            <person name="Coelho S.M."/>
            <person name="Collen J."/>
            <person name="Corre E."/>
            <person name="Da Silva C."/>
            <person name="Delage L."/>
            <person name="Delaroque N."/>
            <person name="Dittami S.M."/>
            <person name="Doulbeau S."/>
            <person name="Elias M."/>
            <person name="Farnham G."/>
            <person name="Gachon C.M."/>
            <person name="Gschloessl B."/>
            <person name="Heesch S."/>
            <person name="Jabbari K."/>
            <person name="Jubin C."/>
            <person name="Kawai H."/>
            <person name="Kimura K."/>
            <person name="Kloareg B."/>
            <person name="Kupper F.C."/>
            <person name="Lang D."/>
            <person name="Le Bail A."/>
            <person name="Leblanc C."/>
            <person name="Lerouge P."/>
            <person name="Lohr M."/>
            <person name="Lopez P.J."/>
            <person name="Martens C."/>
            <person name="Maumus F."/>
            <person name="Michel G."/>
            <person name="Miranda-Saavedra D."/>
            <person name="Morales J."/>
            <person name="Moreau H."/>
            <person name="Motomura T."/>
            <person name="Nagasato C."/>
            <person name="Napoli C.A."/>
            <person name="Nelson D.R."/>
            <person name="Nyvall-Collen P."/>
            <person name="Peters A.F."/>
            <person name="Pommier C."/>
            <person name="Potin P."/>
            <person name="Poulain J."/>
            <person name="Quesneville H."/>
            <person name="Read B."/>
            <person name="Rensing S.A."/>
            <person name="Ritter A."/>
            <person name="Rousvoal S."/>
            <person name="Samanta M."/>
            <person name="Samson G."/>
            <person name="Schroeder D.C."/>
            <person name="Segurens B."/>
            <person name="Strittmatter M."/>
            <person name="Tonon T."/>
            <person name="Tregear J.W."/>
            <person name="Valentin K."/>
            <person name="von Dassow P."/>
            <person name="Yamagishi T."/>
            <person name="Van de Peer Y."/>
            <person name="Wincker P."/>
        </authorList>
    </citation>
    <scope>NUCLEOTIDE SEQUENCE [LARGE SCALE GENOMIC DNA]</scope>
    <source>
        <strain evidence="4">Ec32 / CCAP1310/4</strain>
    </source>
</reference>
<dbReference type="Pfam" id="PF00271">
    <property type="entry name" value="Helicase_C"/>
    <property type="match status" value="1"/>
</dbReference>
<dbReference type="EMBL" id="FN649760">
    <property type="protein sequence ID" value="CBN79983.1"/>
    <property type="molecule type" value="Genomic_DNA"/>
</dbReference>
<dbReference type="GO" id="GO:0005759">
    <property type="term" value="C:mitochondrial matrix"/>
    <property type="evidence" value="ECO:0007669"/>
    <property type="project" value="TreeGrafter"/>
</dbReference>
<dbReference type="OrthoDB" id="205240at2759"/>
<feature type="region of interest" description="Disordered" evidence="1">
    <location>
        <begin position="427"/>
        <end position="452"/>
    </location>
</feature>
<dbReference type="PANTHER" id="PTHR47396">
    <property type="entry name" value="TYPE I RESTRICTION ENZYME ECOKI R PROTEIN"/>
    <property type="match status" value="1"/>
</dbReference>
<keyword evidence="4" id="KW-1185">Reference proteome</keyword>
<dbReference type="GO" id="GO:0032042">
    <property type="term" value="P:mitochondrial DNA metabolic process"/>
    <property type="evidence" value="ECO:0007669"/>
    <property type="project" value="TreeGrafter"/>
</dbReference>
<proteinExistence type="predicted"/>
<dbReference type="GO" id="GO:0070125">
    <property type="term" value="P:mitochondrial translational elongation"/>
    <property type="evidence" value="ECO:0007669"/>
    <property type="project" value="TreeGrafter"/>
</dbReference>